<feature type="region of interest" description="Disordered" evidence="1">
    <location>
        <begin position="47"/>
        <end position="70"/>
    </location>
</feature>
<dbReference type="EMBL" id="PSYR01000001">
    <property type="protein sequence ID" value="RCN58462.1"/>
    <property type="molecule type" value="Genomic_DNA"/>
</dbReference>
<evidence type="ECO:0000313" key="3">
    <source>
        <dbReference type="EMBL" id="RCN58462.1"/>
    </source>
</evidence>
<name>A0A368HGE2_9GAMM</name>
<proteinExistence type="predicted"/>
<evidence type="ECO:0000313" key="4">
    <source>
        <dbReference type="Proteomes" id="UP000253250"/>
    </source>
</evidence>
<dbReference type="Pfam" id="PF12323">
    <property type="entry name" value="HTH_OrfB_IS605"/>
    <property type="match status" value="1"/>
</dbReference>
<comment type="caution">
    <text evidence="3">The sequence shown here is derived from an EMBL/GenBank/DDBJ whole genome shotgun (WGS) entry which is preliminary data.</text>
</comment>
<evidence type="ECO:0000256" key="1">
    <source>
        <dbReference type="SAM" id="MobiDB-lite"/>
    </source>
</evidence>
<feature type="domain" description="Transposase putative helix-turn-helix" evidence="2">
    <location>
        <begin position="1"/>
        <end position="46"/>
    </location>
</feature>
<dbReference type="Proteomes" id="UP000253250">
    <property type="component" value="Unassembled WGS sequence"/>
</dbReference>
<dbReference type="AlphaFoldDB" id="A0A368HGE2"/>
<sequence length="70" mass="8211">MRHRNVPYRLYPNMAPAERLLEMRGPHQRLYNTALEEGMRIYQETGEGPSFAAQRQDLPQWRTGARALRG</sequence>
<organism evidence="3 4">
    <name type="scientific">Acidiferrobacter thiooxydans</name>
    <dbReference type="NCBI Taxonomy" id="163359"/>
    <lineage>
        <taxon>Bacteria</taxon>
        <taxon>Pseudomonadati</taxon>
        <taxon>Pseudomonadota</taxon>
        <taxon>Gammaproteobacteria</taxon>
        <taxon>Acidiferrobacterales</taxon>
        <taxon>Acidiferrobacteraceae</taxon>
        <taxon>Acidiferrobacter</taxon>
    </lineage>
</organism>
<evidence type="ECO:0000259" key="2">
    <source>
        <dbReference type="Pfam" id="PF12323"/>
    </source>
</evidence>
<gene>
    <name evidence="3" type="ORF">C4900_01300</name>
</gene>
<accession>A0A368HGE2</accession>
<dbReference type="OrthoDB" id="5915636at2"/>
<keyword evidence="4" id="KW-1185">Reference proteome</keyword>
<dbReference type="InterPro" id="IPR021027">
    <property type="entry name" value="Transposase_put_HTH"/>
</dbReference>
<protein>
    <recommendedName>
        <fullName evidence="2">Transposase putative helix-turn-helix domain-containing protein</fullName>
    </recommendedName>
</protein>
<reference evidence="3 4" key="1">
    <citation type="submission" date="2018-02" db="EMBL/GenBank/DDBJ databases">
        <title>Insights into the biology of acidophilic members of the Acidiferrobacteraceae family derived from comparative genomic analyses.</title>
        <authorList>
            <person name="Issotta F."/>
            <person name="Thyssen C."/>
            <person name="Mena C."/>
            <person name="Moya A."/>
            <person name="Bellenberg S."/>
            <person name="Sproer C."/>
            <person name="Covarrubias P.C."/>
            <person name="Sand W."/>
            <person name="Quatrini R."/>
            <person name="Vera M."/>
        </authorList>
    </citation>
    <scope>NUCLEOTIDE SEQUENCE [LARGE SCALE GENOMIC DNA]</scope>
    <source>
        <strain evidence="4">m-1</strain>
    </source>
</reference>